<dbReference type="Proteomes" id="UP001443914">
    <property type="component" value="Unassembled WGS sequence"/>
</dbReference>
<dbReference type="EMBL" id="JBDFQZ010000014">
    <property type="protein sequence ID" value="KAK9665025.1"/>
    <property type="molecule type" value="Genomic_DNA"/>
</dbReference>
<dbReference type="Pfam" id="PF21530">
    <property type="entry name" value="Pif1_2B_dom"/>
    <property type="match status" value="1"/>
</dbReference>
<evidence type="ECO:0000313" key="2">
    <source>
        <dbReference type="EMBL" id="KAK9665025.1"/>
    </source>
</evidence>
<feature type="domain" description="DNA helicase Pif1-like 2B" evidence="1">
    <location>
        <begin position="115"/>
        <end position="157"/>
    </location>
</feature>
<dbReference type="PANTHER" id="PTHR10492:SF57">
    <property type="entry name" value="ATP-DEPENDENT DNA HELICASE"/>
    <property type="match status" value="1"/>
</dbReference>
<comment type="caution">
    <text evidence="2">The sequence shown here is derived from an EMBL/GenBank/DDBJ whole genome shotgun (WGS) entry which is preliminary data.</text>
</comment>
<proteinExistence type="predicted"/>
<dbReference type="AlphaFoldDB" id="A0AAW1GJR8"/>
<evidence type="ECO:0000313" key="3">
    <source>
        <dbReference type="Proteomes" id="UP001443914"/>
    </source>
</evidence>
<sequence length="162" mass="18141">MRAIHDPGFNDFALKVGNGSPPFENGEDITLPRHMLISVDQNCSLMDKLISSVYPDISLLNLDPFHTTKKAILTPKNEDADVINYMLVTKQAGQTFEYKSFDEAIDITTEQYPVEFLNTLRPSGLPPHHLVLKKNSPIILLRNLDPTSGLCNGTRLICRVFS</sequence>
<name>A0AAW1GJR8_SAPOF</name>
<dbReference type="InterPro" id="IPR049163">
    <property type="entry name" value="Pif1-like_2B_dom"/>
</dbReference>
<reference evidence="2" key="1">
    <citation type="submission" date="2024-03" db="EMBL/GenBank/DDBJ databases">
        <title>WGS assembly of Saponaria officinalis var. Norfolk2.</title>
        <authorList>
            <person name="Jenkins J."/>
            <person name="Shu S."/>
            <person name="Grimwood J."/>
            <person name="Barry K."/>
            <person name="Goodstein D."/>
            <person name="Schmutz J."/>
            <person name="Leebens-Mack J."/>
            <person name="Osbourn A."/>
        </authorList>
    </citation>
    <scope>NUCLEOTIDE SEQUENCE [LARGE SCALE GENOMIC DNA]</scope>
    <source>
        <strain evidence="2">JIC</strain>
    </source>
</reference>
<keyword evidence="3" id="KW-1185">Reference proteome</keyword>
<gene>
    <name evidence="2" type="ORF">RND81_14G085200</name>
</gene>
<protein>
    <recommendedName>
        <fullName evidence="1">DNA helicase Pif1-like 2B domain-containing protein</fullName>
    </recommendedName>
</protein>
<organism evidence="2 3">
    <name type="scientific">Saponaria officinalis</name>
    <name type="common">Common soapwort</name>
    <name type="synonym">Lychnis saponaria</name>
    <dbReference type="NCBI Taxonomy" id="3572"/>
    <lineage>
        <taxon>Eukaryota</taxon>
        <taxon>Viridiplantae</taxon>
        <taxon>Streptophyta</taxon>
        <taxon>Embryophyta</taxon>
        <taxon>Tracheophyta</taxon>
        <taxon>Spermatophyta</taxon>
        <taxon>Magnoliopsida</taxon>
        <taxon>eudicotyledons</taxon>
        <taxon>Gunneridae</taxon>
        <taxon>Pentapetalae</taxon>
        <taxon>Caryophyllales</taxon>
        <taxon>Caryophyllaceae</taxon>
        <taxon>Caryophylleae</taxon>
        <taxon>Saponaria</taxon>
    </lineage>
</organism>
<dbReference type="PANTHER" id="PTHR10492">
    <property type="match status" value="1"/>
</dbReference>
<accession>A0AAW1GJR8</accession>
<evidence type="ECO:0000259" key="1">
    <source>
        <dbReference type="Pfam" id="PF21530"/>
    </source>
</evidence>